<dbReference type="GO" id="GO:0098552">
    <property type="term" value="C:side of membrane"/>
    <property type="evidence" value="ECO:0007669"/>
    <property type="project" value="UniProtKB-KW"/>
</dbReference>
<feature type="signal peptide" evidence="10">
    <location>
        <begin position="1"/>
        <end position="19"/>
    </location>
</feature>
<dbReference type="OrthoDB" id="417697at2759"/>
<keyword evidence="9" id="KW-0812">Transmembrane</keyword>
<dbReference type="InterPro" id="IPR012946">
    <property type="entry name" value="X8"/>
</dbReference>
<dbReference type="FunFam" id="1.20.58.1040:FF:000001">
    <property type="entry name" value="Glucan endo-1,3-beta-glucosidase 4"/>
    <property type="match status" value="1"/>
</dbReference>
<dbReference type="PANTHER" id="PTHR31044:SF47">
    <property type="entry name" value="CARBOHYDRATE-BINDING X8 DOMAIN SUPERFAMILY PROTEIN"/>
    <property type="match status" value="1"/>
</dbReference>
<evidence type="ECO:0000256" key="10">
    <source>
        <dbReference type="SAM" id="SignalP"/>
    </source>
</evidence>
<feature type="chain" id="PRO_5034938806" evidence="10">
    <location>
        <begin position="20"/>
        <end position="189"/>
    </location>
</feature>
<feature type="compositionally biased region" description="Low complexity" evidence="8">
    <location>
        <begin position="124"/>
        <end position="141"/>
    </location>
</feature>
<evidence type="ECO:0000256" key="2">
    <source>
        <dbReference type="ARBA" id="ARBA00022475"/>
    </source>
</evidence>
<evidence type="ECO:0000256" key="9">
    <source>
        <dbReference type="SAM" id="Phobius"/>
    </source>
</evidence>
<dbReference type="GO" id="GO:0009506">
    <property type="term" value="C:plasmodesma"/>
    <property type="evidence" value="ECO:0007669"/>
    <property type="project" value="UniProtKB-ARBA"/>
</dbReference>
<keyword evidence="3" id="KW-0449">Lipoprotein</keyword>
<evidence type="ECO:0000256" key="8">
    <source>
        <dbReference type="SAM" id="MobiDB-lite"/>
    </source>
</evidence>
<evidence type="ECO:0000313" key="13">
    <source>
        <dbReference type="RefSeq" id="XP_008805515.1"/>
    </source>
</evidence>
<accession>A0A8B7CSR6</accession>
<keyword evidence="6" id="KW-1015">Disulfide bond</keyword>
<dbReference type="RefSeq" id="XP_008805515.1">
    <property type="nucleotide sequence ID" value="XM_008807293.3"/>
</dbReference>
<dbReference type="PANTHER" id="PTHR31044">
    <property type="entry name" value="BETA-1,3 GLUCANASE"/>
    <property type="match status" value="1"/>
</dbReference>
<reference evidence="13" key="1">
    <citation type="submission" date="2025-08" db="UniProtKB">
        <authorList>
            <consortium name="RefSeq"/>
        </authorList>
    </citation>
    <scope>IDENTIFICATION</scope>
    <source>
        <tissue evidence="13">Young leaves</tissue>
    </source>
</reference>
<keyword evidence="12" id="KW-1185">Reference proteome</keyword>
<dbReference type="Proteomes" id="UP000228380">
    <property type="component" value="Unplaced"/>
</dbReference>
<dbReference type="AlphaFoldDB" id="A0A8B7CSR6"/>
<keyword evidence="5 9" id="KW-0472">Membrane</keyword>
<organism evidence="12 13">
    <name type="scientific">Phoenix dactylifera</name>
    <name type="common">Date palm</name>
    <dbReference type="NCBI Taxonomy" id="42345"/>
    <lineage>
        <taxon>Eukaryota</taxon>
        <taxon>Viridiplantae</taxon>
        <taxon>Streptophyta</taxon>
        <taxon>Embryophyta</taxon>
        <taxon>Tracheophyta</taxon>
        <taxon>Spermatophyta</taxon>
        <taxon>Magnoliopsida</taxon>
        <taxon>Liliopsida</taxon>
        <taxon>Arecaceae</taxon>
        <taxon>Coryphoideae</taxon>
        <taxon>Phoeniceae</taxon>
        <taxon>Phoenix</taxon>
    </lineage>
</organism>
<keyword evidence="2" id="KW-1003">Cell membrane</keyword>
<feature type="region of interest" description="Disordered" evidence="8">
    <location>
        <begin position="118"/>
        <end position="147"/>
    </location>
</feature>
<evidence type="ECO:0000256" key="4">
    <source>
        <dbReference type="ARBA" id="ARBA00022729"/>
    </source>
</evidence>
<keyword evidence="4 10" id="KW-0732">Signal</keyword>
<keyword evidence="9" id="KW-1133">Transmembrane helix</keyword>
<feature type="domain" description="X8" evidence="11">
    <location>
        <begin position="30"/>
        <end position="114"/>
    </location>
</feature>
<dbReference type="InterPro" id="IPR044788">
    <property type="entry name" value="X8_dom_prot"/>
</dbReference>
<proteinExistence type="predicted"/>
<dbReference type="SMART" id="SM00768">
    <property type="entry name" value="X8"/>
    <property type="match status" value="1"/>
</dbReference>
<evidence type="ECO:0000256" key="6">
    <source>
        <dbReference type="ARBA" id="ARBA00023157"/>
    </source>
</evidence>
<dbReference type="Pfam" id="PF07983">
    <property type="entry name" value="X8"/>
    <property type="match status" value="1"/>
</dbReference>
<keyword evidence="3" id="KW-0336">GPI-anchor</keyword>
<name>A0A8B7CSR6_PHODC</name>
<evidence type="ECO:0000256" key="3">
    <source>
        <dbReference type="ARBA" id="ARBA00022622"/>
    </source>
</evidence>
<evidence type="ECO:0000256" key="1">
    <source>
        <dbReference type="ARBA" id="ARBA00004609"/>
    </source>
</evidence>
<sequence>MGARAVGLLVLLGAMMVIGRREVVVVEAATWCIARSGASEKTLQTALDYACGAGADCLPIQASGLCYLPNTLPAHASYAFDSYYQRSKAAPGSCDFAGAATVTITDPSYGSCTFPSSQSTAGGSAANTPSTNTPTNTSMNAPPLPGIGGLSPPGLGTSVPNYDSSGASPLLSLLLSTCICFLLLLHWIT</sequence>
<dbReference type="GeneID" id="103718456"/>
<evidence type="ECO:0000256" key="7">
    <source>
        <dbReference type="ARBA" id="ARBA00023180"/>
    </source>
</evidence>
<evidence type="ECO:0000313" key="12">
    <source>
        <dbReference type="Proteomes" id="UP000228380"/>
    </source>
</evidence>
<evidence type="ECO:0000256" key="5">
    <source>
        <dbReference type="ARBA" id="ARBA00023136"/>
    </source>
</evidence>
<dbReference type="Gene3D" id="1.20.58.1040">
    <property type="match status" value="1"/>
</dbReference>
<comment type="subcellular location">
    <subcellularLocation>
        <location evidence="1">Cell membrane</location>
        <topology evidence="1">Lipid-anchor</topology>
        <topology evidence="1">GPI-anchor</topology>
    </subcellularLocation>
</comment>
<dbReference type="KEGG" id="pda:103718456"/>
<gene>
    <name evidence="13" type="primary">LOC103718456</name>
</gene>
<evidence type="ECO:0000259" key="11">
    <source>
        <dbReference type="SMART" id="SM00768"/>
    </source>
</evidence>
<dbReference type="GO" id="GO:0005886">
    <property type="term" value="C:plasma membrane"/>
    <property type="evidence" value="ECO:0007669"/>
    <property type="project" value="UniProtKB-SubCell"/>
</dbReference>
<protein>
    <submittedName>
        <fullName evidence="13">PLASMODESMATA CALLOSE-BINDING PROTEIN 3-like</fullName>
    </submittedName>
</protein>
<feature type="transmembrane region" description="Helical" evidence="9">
    <location>
        <begin position="170"/>
        <end position="188"/>
    </location>
</feature>
<keyword evidence="7" id="KW-0325">Glycoprotein</keyword>